<feature type="transmembrane region" description="Helical" evidence="12">
    <location>
        <begin position="98"/>
        <end position="118"/>
    </location>
</feature>
<dbReference type="KEGG" id="gbi:PG2T_12850"/>
<feature type="transmembrane region" description="Helical" evidence="12">
    <location>
        <begin position="218"/>
        <end position="238"/>
    </location>
</feature>
<protein>
    <submittedName>
        <fullName evidence="13">Cytochrome D ubiquinol oxidase subunit I</fullName>
    </submittedName>
</protein>
<dbReference type="RefSeq" id="WP_068806249.1">
    <property type="nucleotide sequence ID" value="NZ_CP014671.1"/>
</dbReference>
<evidence type="ECO:0000256" key="9">
    <source>
        <dbReference type="ARBA" id="ARBA00022989"/>
    </source>
</evidence>
<keyword evidence="6 12" id="KW-0812">Transmembrane</keyword>
<proteinExistence type="inferred from homology"/>
<feature type="transmembrane region" description="Helical" evidence="12">
    <location>
        <begin position="185"/>
        <end position="206"/>
    </location>
</feature>
<dbReference type="GO" id="GO:0070069">
    <property type="term" value="C:cytochrome complex"/>
    <property type="evidence" value="ECO:0007669"/>
    <property type="project" value="UniProtKB-UniRule"/>
</dbReference>
<evidence type="ECO:0000256" key="7">
    <source>
        <dbReference type="ARBA" id="ARBA00022723"/>
    </source>
</evidence>
<comment type="similarity">
    <text evidence="2 12">Belongs to the cytochrome ubiquinol oxidase subunit 1 family.</text>
</comment>
<evidence type="ECO:0000256" key="10">
    <source>
        <dbReference type="ARBA" id="ARBA00023004"/>
    </source>
</evidence>
<evidence type="ECO:0000313" key="14">
    <source>
        <dbReference type="Proteomes" id="UP000092952"/>
    </source>
</evidence>
<dbReference type="InterPro" id="IPR002585">
    <property type="entry name" value="Cyt-d_ubiquinol_oxidase_su_1"/>
</dbReference>
<sequence length="442" mass="48602">MSALADPLLLARLQFAANISFHILFPSINMALAWVLLYFKLRGRANDGARWQAAYGTWVKVFALSFALGVVSGVTMSFQFGTNWPGYMQRVGNIAGPLLGYEVLTAFFLEATFLGVMLFGRGRVSERMHLLATVLVAVGTSLSAFWILALNSWMQTPAGYVMIDGQAHAASWWAVIFNPSFPYRLTHMLLASGLTVAFLLAGLSSYRRLRGERSTEVAATLRTGVLLAAALIPVQIFIGDLHGLNTLEHQPAKIAAMEAIWDTERGADLRLFAWPDERTRSNRFEITIPDAASLILTHHWNGELRGLNSFPDHPPVAPLFFAFRIMVGVGLLMLAVSWLAAWQTLRRGEPTALVQRGLLVMTFSGWLAVLAGWYTTEIGRQPWLVYGVLKTADAASDVPASMIALSLGLYLTLYAVLIVAYVWVLFYMARKAGTAQGTVEGV</sequence>
<feature type="transmembrane region" description="Helical" evidence="12">
    <location>
        <begin position="58"/>
        <end position="78"/>
    </location>
</feature>
<organism evidence="13 14">
    <name type="scientific">Immundisolibacter cernigliae</name>
    <dbReference type="NCBI Taxonomy" id="1810504"/>
    <lineage>
        <taxon>Bacteria</taxon>
        <taxon>Pseudomonadati</taxon>
        <taxon>Pseudomonadota</taxon>
        <taxon>Gammaproteobacteria</taxon>
        <taxon>Immundisolibacterales</taxon>
        <taxon>Immundisolibacteraceae</taxon>
        <taxon>Immundisolibacter</taxon>
    </lineage>
</organism>
<dbReference type="PANTHER" id="PTHR30365">
    <property type="entry name" value="CYTOCHROME D UBIQUINOL OXIDASE"/>
    <property type="match status" value="1"/>
</dbReference>
<comment type="subcellular location">
    <subcellularLocation>
        <location evidence="12">Cell inner membrane</location>
    </subcellularLocation>
    <subcellularLocation>
        <location evidence="1">Cell membrane</location>
        <topology evidence="1">Multi-pass membrane protein</topology>
    </subcellularLocation>
</comment>
<feature type="transmembrane region" description="Helical" evidence="12">
    <location>
        <begin position="15"/>
        <end position="37"/>
    </location>
</feature>
<dbReference type="GO" id="GO:0019646">
    <property type="term" value="P:aerobic electron transport chain"/>
    <property type="evidence" value="ECO:0007669"/>
    <property type="project" value="InterPro"/>
</dbReference>
<dbReference type="GO" id="GO:0009055">
    <property type="term" value="F:electron transfer activity"/>
    <property type="evidence" value="ECO:0007669"/>
    <property type="project" value="UniProtKB-UniRule"/>
</dbReference>
<evidence type="ECO:0000256" key="11">
    <source>
        <dbReference type="ARBA" id="ARBA00023136"/>
    </source>
</evidence>
<dbReference type="PIRSF" id="PIRSF006446">
    <property type="entry name" value="Cyt_quinol_oxidase_1"/>
    <property type="match status" value="1"/>
</dbReference>
<evidence type="ECO:0000256" key="5">
    <source>
        <dbReference type="ARBA" id="ARBA00022617"/>
    </source>
</evidence>
<accession>A0A1B1YWG3</accession>
<reference evidence="14" key="1">
    <citation type="submission" date="2016-03" db="EMBL/GenBank/DDBJ databases">
        <title>Complete genome sequence of Solimmundus cernigliae, representing a novel lineage of polycyclic aromatic hydrocarbon degraders within the Gammaproteobacteria.</title>
        <authorList>
            <person name="Singleton D.R."/>
            <person name="Dickey A.N."/>
            <person name="Scholl E.H."/>
            <person name="Wright F.A."/>
            <person name="Aitken M.D."/>
        </authorList>
    </citation>
    <scope>NUCLEOTIDE SEQUENCE [LARGE SCALE GENOMIC DNA]</scope>
    <source>
        <strain evidence="14">TR3.2</strain>
    </source>
</reference>
<keyword evidence="8 12" id="KW-0249">Electron transport</keyword>
<evidence type="ECO:0000256" key="8">
    <source>
        <dbReference type="ARBA" id="ARBA00022982"/>
    </source>
</evidence>
<dbReference type="Pfam" id="PF01654">
    <property type="entry name" value="Cyt_bd_oxida_I"/>
    <property type="match status" value="1"/>
</dbReference>
<evidence type="ECO:0000256" key="12">
    <source>
        <dbReference type="PIRNR" id="PIRNR006446"/>
    </source>
</evidence>
<feature type="transmembrane region" description="Helical" evidence="12">
    <location>
        <begin position="319"/>
        <end position="341"/>
    </location>
</feature>
<dbReference type="GO" id="GO:0016682">
    <property type="term" value="F:oxidoreductase activity, acting on diphenols and related substances as donors, oxygen as acceptor"/>
    <property type="evidence" value="ECO:0007669"/>
    <property type="project" value="TreeGrafter"/>
</dbReference>
<keyword evidence="10 12" id="KW-0408">Iron</keyword>
<evidence type="ECO:0000256" key="4">
    <source>
        <dbReference type="ARBA" id="ARBA00022475"/>
    </source>
</evidence>
<dbReference type="EMBL" id="CP014671">
    <property type="protein sequence ID" value="ANX04973.1"/>
    <property type="molecule type" value="Genomic_DNA"/>
</dbReference>
<keyword evidence="3 12" id="KW-0813">Transport</keyword>
<evidence type="ECO:0000313" key="13">
    <source>
        <dbReference type="EMBL" id="ANX04973.1"/>
    </source>
</evidence>
<feature type="transmembrane region" description="Helical" evidence="12">
    <location>
        <begin position="403"/>
        <end position="426"/>
    </location>
</feature>
<keyword evidence="4 12" id="KW-1003">Cell membrane</keyword>
<keyword evidence="11 12" id="KW-0472">Membrane</keyword>
<dbReference type="STRING" id="1810504.PG2T_12850"/>
<dbReference type="AlphaFoldDB" id="A0A1B1YWG3"/>
<keyword evidence="9 12" id="KW-1133">Transmembrane helix</keyword>
<dbReference type="FunCoup" id="A0A1B1YWG3">
    <property type="interactions" value="323"/>
</dbReference>
<dbReference type="OrthoDB" id="9807042at2"/>
<gene>
    <name evidence="13" type="ORF">PG2T_12850</name>
</gene>
<dbReference type="GO" id="GO:0005886">
    <property type="term" value="C:plasma membrane"/>
    <property type="evidence" value="ECO:0007669"/>
    <property type="project" value="UniProtKB-SubCell"/>
</dbReference>
<keyword evidence="7 12" id="KW-0479">Metal-binding</keyword>
<evidence type="ECO:0000256" key="6">
    <source>
        <dbReference type="ARBA" id="ARBA00022692"/>
    </source>
</evidence>
<feature type="transmembrane region" description="Helical" evidence="12">
    <location>
        <begin position="353"/>
        <end position="374"/>
    </location>
</feature>
<name>A0A1B1YWG3_9GAMM</name>
<keyword evidence="14" id="KW-1185">Reference proteome</keyword>
<dbReference type="Proteomes" id="UP000092952">
    <property type="component" value="Chromosome"/>
</dbReference>
<feature type="transmembrane region" description="Helical" evidence="12">
    <location>
        <begin position="130"/>
        <end position="149"/>
    </location>
</feature>
<evidence type="ECO:0000256" key="1">
    <source>
        <dbReference type="ARBA" id="ARBA00004651"/>
    </source>
</evidence>
<evidence type="ECO:0000256" key="3">
    <source>
        <dbReference type="ARBA" id="ARBA00022448"/>
    </source>
</evidence>
<dbReference type="GO" id="GO:0046872">
    <property type="term" value="F:metal ion binding"/>
    <property type="evidence" value="ECO:0007669"/>
    <property type="project" value="UniProtKB-UniRule"/>
</dbReference>
<dbReference type="GO" id="GO:0020037">
    <property type="term" value="F:heme binding"/>
    <property type="evidence" value="ECO:0007669"/>
    <property type="project" value="TreeGrafter"/>
</dbReference>
<evidence type="ECO:0000256" key="2">
    <source>
        <dbReference type="ARBA" id="ARBA00009819"/>
    </source>
</evidence>
<keyword evidence="5 12" id="KW-0349">Heme</keyword>
<dbReference type="PANTHER" id="PTHR30365:SF14">
    <property type="entry name" value="CYTOCHROME BD MENAQUINOL OXIDASE SUBUNIT I-RELATED"/>
    <property type="match status" value="1"/>
</dbReference>
<dbReference type="InParanoid" id="A0A1B1YWG3"/>